<sequence length="96" mass="11147">MNVWVRGLLSRERATRGRTGELQTWLAWRRTKRTAAERVAPSYSRQTTDYNYAKLQLRTITTPSYNYEAYRRGVPRCVDDRSGSGEPSARTFQWGG</sequence>
<gene>
    <name evidence="1" type="ORF">NHX12_014965</name>
</gene>
<protein>
    <submittedName>
        <fullName evidence="1">Uncharacterized protein</fullName>
    </submittedName>
</protein>
<reference evidence="1" key="1">
    <citation type="submission" date="2022-07" db="EMBL/GenBank/DDBJ databases">
        <title>Chromosome-level genome of Muraenolepis orangiensis.</title>
        <authorList>
            <person name="Kim J."/>
        </authorList>
    </citation>
    <scope>NUCLEOTIDE SEQUENCE</scope>
    <source>
        <strain evidence="1">KU_S4_2022</strain>
        <tissue evidence="1">Muscle</tissue>
    </source>
</reference>
<evidence type="ECO:0000313" key="1">
    <source>
        <dbReference type="EMBL" id="KAJ3584470.1"/>
    </source>
</evidence>
<keyword evidence="2" id="KW-1185">Reference proteome</keyword>
<comment type="caution">
    <text evidence="1">The sequence shown here is derived from an EMBL/GenBank/DDBJ whole genome shotgun (WGS) entry which is preliminary data.</text>
</comment>
<evidence type="ECO:0000313" key="2">
    <source>
        <dbReference type="Proteomes" id="UP001148018"/>
    </source>
</evidence>
<accession>A0A9Q0I435</accession>
<organism evidence="1 2">
    <name type="scientific">Muraenolepis orangiensis</name>
    <name type="common">Patagonian moray cod</name>
    <dbReference type="NCBI Taxonomy" id="630683"/>
    <lineage>
        <taxon>Eukaryota</taxon>
        <taxon>Metazoa</taxon>
        <taxon>Chordata</taxon>
        <taxon>Craniata</taxon>
        <taxon>Vertebrata</taxon>
        <taxon>Euteleostomi</taxon>
        <taxon>Actinopterygii</taxon>
        <taxon>Neopterygii</taxon>
        <taxon>Teleostei</taxon>
        <taxon>Neoteleostei</taxon>
        <taxon>Acanthomorphata</taxon>
        <taxon>Zeiogadaria</taxon>
        <taxon>Gadariae</taxon>
        <taxon>Gadiformes</taxon>
        <taxon>Muraenolepidoidei</taxon>
        <taxon>Muraenolepididae</taxon>
        <taxon>Muraenolepis</taxon>
    </lineage>
</organism>
<name>A0A9Q0I435_9TELE</name>
<dbReference type="Proteomes" id="UP001148018">
    <property type="component" value="Unassembled WGS sequence"/>
</dbReference>
<proteinExistence type="predicted"/>
<dbReference type="EMBL" id="JANIIK010000119">
    <property type="protein sequence ID" value="KAJ3584470.1"/>
    <property type="molecule type" value="Genomic_DNA"/>
</dbReference>
<dbReference type="AlphaFoldDB" id="A0A9Q0I435"/>